<keyword evidence="1" id="KW-0812">Transmembrane</keyword>
<dbReference type="AlphaFoldDB" id="A0A4Q0A119"/>
<dbReference type="Proteomes" id="UP000268162">
    <property type="component" value="Unassembled WGS sequence"/>
</dbReference>
<evidence type="ECO:0000313" key="3">
    <source>
        <dbReference type="Proteomes" id="UP000268162"/>
    </source>
</evidence>
<sequence length="513" mass="56243">MIFGDVILIDPSLIDIKQNLTTSTIASSTMTFQLQDDDRVSQGGIMMAIDDLEKNRLTTVKYVVLVKQTNSTVGTTLPVDLLQAIDLFVVYQSDNSNRCWELGYNSQVPCLVIPYLQGIQLAAMLSTLYNQRLAWTDVTHQFPGWANLTIPTGALNATALTDPSLLRRLFVRIQVTPDDEVTDPNNGTGQTLNIVAGAIASVSDKSAMPSPPNRYFFIGLILVLLHINFVTCTDTTLFGDVVRLNPNSKDIVLNLTTSVVANTTLTVRLDSDIRLPEGGLLLKFEDFTSHSLIPEAKYVVLVEEINGKATYPPSASHLKQVNLFVVYQSGDNNQCRDIGVFANCPCVVIPYQQGTHLAALADTLSDPQIPWAEVTDRYPDLVVVPDGGLANSTTTPPWSDSNLDRRLFVRARVMEHGQAVSTTATSNHTLAIVAGTVSGVVGLLLIVVGWCLFKTIRRQQSLRKTAPKQPRGYRQHTFLDMPPITTGSQIGLESVVDPDDIKISESYSMKTNH</sequence>
<evidence type="ECO:0000313" key="2">
    <source>
        <dbReference type="EMBL" id="RKP39763.1"/>
    </source>
</evidence>
<name>A0A4Q0A119_9FUNG</name>
<accession>A0A4Q0A119</accession>
<gene>
    <name evidence="2" type="ORF">BJ085DRAFT_34845</name>
</gene>
<dbReference type="EMBL" id="ML002245">
    <property type="protein sequence ID" value="RKP39763.1"/>
    <property type="molecule type" value="Genomic_DNA"/>
</dbReference>
<protein>
    <submittedName>
        <fullName evidence="2">Uncharacterized protein</fullName>
    </submittedName>
</protein>
<evidence type="ECO:0000256" key="1">
    <source>
        <dbReference type="SAM" id="Phobius"/>
    </source>
</evidence>
<feature type="transmembrane region" description="Helical" evidence="1">
    <location>
        <begin position="430"/>
        <end position="453"/>
    </location>
</feature>
<keyword evidence="1" id="KW-1133">Transmembrane helix</keyword>
<keyword evidence="3" id="KW-1185">Reference proteome</keyword>
<reference evidence="3" key="1">
    <citation type="journal article" date="2018" name="Nat. Microbiol.">
        <title>Leveraging single-cell genomics to expand the fungal tree of life.</title>
        <authorList>
            <person name="Ahrendt S.R."/>
            <person name="Quandt C.A."/>
            <person name="Ciobanu D."/>
            <person name="Clum A."/>
            <person name="Salamov A."/>
            <person name="Andreopoulos B."/>
            <person name="Cheng J.F."/>
            <person name="Woyke T."/>
            <person name="Pelin A."/>
            <person name="Henrissat B."/>
            <person name="Reynolds N.K."/>
            <person name="Benny G.L."/>
            <person name="Smith M.E."/>
            <person name="James T.Y."/>
            <person name="Grigoriev I.V."/>
        </authorList>
    </citation>
    <scope>NUCLEOTIDE SEQUENCE [LARGE SCALE GENOMIC DNA]</scope>
    <source>
        <strain evidence="3">RSA 468</strain>
    </source>
</reference>
<proteinExistence type="predicted"/>
<organism evidence="2 3">
    <name type="scientific">Dimargaris cristalligena</name>
    <dbReference type="NCBI Taxonomy" id="215637"/>
    <lineage>
        <taxon>Eukaryota</taxon>
        <taxon>Fungi</taxon>
        <taxon>Fungi incertae sedis</taxon>
        <taxon>Zoopagomycota</taxon>
        <taxon>Kickxellomycotina</taxon>
        <taxon>Dimargaritomycetes</taxon>
        <taxon>Dimargaritales</taxon>
        <taxon>Dimargaritaceae</taxon>
        <taxon>Dimargaris</taxon>
    </lineage>
</organism>
<keyword evidence="1" id="KW-0472">Membrane</keyword>